<keyword evidence="7" id="KW-1185">Reference proteome</keyword>
<evidence type="ECO:0000256" key="6">
    <source>
        <dbReference type="SAM" id="SignalP"/>
    </source>
</evidence>
<evidence type="ECO:0000256" key="2">
    <source>
        <dbReference type="ARBA" id="ARBA00022670"/>
    </source>
</evidence>
<dbReference type="Proteomes" id="UP000694844">
    <property type="component" value="Chromosome 6"/>
</dbReference>
<dbReference type="SUPFAM" id="SSF53474">
    <property type="entry name" value="alpha/beta-Hydrolases"/>
    <property type="match status" value="1"/>
</dbReference>
<organism evidence="7 8">
    <name type="scientific">Crassostrea virginica</name>
    <name type="common">Eastern oyster</name>
    <dbReference type="NCBI Taxonomy" id="6565"/>
    <lineage>
        <taxon>Eukaryota</taxon>
        <taxon>Metazoa</taxon>
        <taxon>Spiralia</taxon>
        <taxon>Lophotrochozoa</taxon>
        <taxon>Mollusca</taxon>
        <taxon>Bivalvia</taxon>
        <taxon>Autobranchia</taxon>
        <taxon>Pteriomorphia</taxon>
        <taxon>Ostreida</taxon>
        <taxon>Ostreoidea</taxon>
        <taxon>Ostreidae</taxon>
        <taxon>Crassostrea</taxon>
    </lineage>
</organism>
<dbReference type="Gene3D" id="3.40.50.1820">
    <property type="entry name" value="alpha/beta hydrolase"/>
    <property type="match status" value="1"/>
</dbReference>
<dbReference type="KEGG" id="cvn:111099446"/>
<dbReference type="Pfam" id="PF05577">
    <property type="entry name" value="Peptidase_S28"/>
    <property type="match status" value="1"/>
</dbReference>
<evidence type="ECO:0000256" key="3">
    <source>
        <dbReference type="ARBA" id="ARBA00022729"/>
    </source>
</evidence>
<evidence type="ECO:0000313" key="7">
    <source>
        <dbReference type="Proteomes" id="UP000694844"/>
    </source>
</evidence>
<dbReference type="Gene3D" id="1.20.120.980">
    <property type="entry name" value="Serine carboxypeptidase S28, SKS domain"/>
    <property type="match status" value="1"/>
</dbReference>
<dbReference type="InterPro" id="IPR042269">
    <property type="entry name" value="Ser_carbopepase_S28_SKS"/>
</dbReference>
<dbReference type="OrthoDB" id="1735038at2759"/>
<dbReference type="PANTHER" id="PTHR11010:SF117">
    <property type="entry name" value="SERINE PROTEASE 16"/>
    <property type="match status" value="1"/>
</dbReference>
<evidence type="ECO:0000313" key="8">
    <source>
        <dbReference type="RefSeq" id="XP_022286435.1"/>
    </source>
</evidence>
<keyword evidence="4" id="KW-0378">Hydrolase</keyword>
<evidence type="ECO:0000256" key="4">
    <source>
        <dbReference type="ARBA" id="ARBA00022801"/>
    </source>
</evidence>
<reference evidence="8" key="1">
    <citation type="submission" date="2025-08" db="UniProtKB">
        <authorList>
            <consortium name="RefSeq"/>
        </authorList>
    </citation>
    <scope>IDENTIFICATION</scope>
    <source>
        <tissue evidence="8">Whole sample</tissue>
    </source>
</reference>
<dbReference type="InterPro" id="IPR008758">
    <property type="entry name" value="Peptidase_S28"/>
</dbReference>
<feature type="signal peptide" evidence="6">
    <location>
        <begin position="1"/>
        <end position="23"/>
    </location>
</feature>
<dbReference type="GeneID" id="111099446"/>
<dbReference type="GO" id="GO:0070008">
    <property type="term" value="F:serine-type exopeptidase activity"/>
    <property type="evidence" value="ECO:0007669"/>
    <property type="project" value="InterPro"/>
</dbReference>
<sequence length="501" mass="55970">MSAPISTTMKICVFFVLLNVVSSLPHFFRGRPKHGMLRAPKLPPGSILPPDMWIKQKLTHFNDADTRTWQQRYFVNDTFYKPNGPIFVMIGGEGTANPAWMLQGAWIGYAKTYNAICFLLEHRYYGKSHPTPDLSVENLQFLSSEQALADLAYFIQYAKHKYKLLSKDQKLITFGGSYPGSLSAWFRVKYPHLVDGAVATSAPIFAQLDFKEYLQVVVSSLATTGPGCNKNIKMATDAVAQMLKTDTGRKNVEKMFKLCDPLDTSEYVDAANLFSNLAGNFEGVVQYNKDNRAFEGAIGTNVTIDTLCGIMNDESSGSPIDRYAKVNDLMMSTYSQKCLDNSYNKMVGELKSTAWNASASEGGRQWTYQTCTEFGFFQTSDLGDVQPFGNFFNLNFAIQQCMDVFGTKFNQDLIQQGINRTNTNYGGFGMKATKIVFPNGSIDPWHFLGFIKDLSYESPAIYIQGTAHCANMYPASDDDLPQLVEARATIEKLIGTWLKSN</sequence>
<accession>A0A8B8A5J4</accession>
<dbReference type="RefSeq" id="XP_022286435.1">
    <property type="nucleotide sequence ID" value="XM_022430727.1"/>
</dbReference>
<name>A0A8B8A5J4_CRAVI</name>
<feature type="chain" id="PRO_5034797610" evidence="6">
    <location>
        <begin position="24"/>
        <end position="501"/>
    </location>
</feature>
<evidence type="ECO:0000256" key="1">
    <source>
        <dbReference type="ARBA" id="ARBA00011079"/>
    </source>
</evidence>
<protein>
    <submittedName>
        <fullName evidence="8">Serine protease K12H4.7</fullName>
    </submittedName>
</protein>
<dbReference type="GO" id="GO:0006508">
    <property type="term" value="P:proteolysis"/>
    <property type="evidence" value="ECO:0007669"/>
    <property type="project" value="UniProtKB-KW"/>
</dbReference>
<dbReference type="FunFam" id="1.20.120.980:FF:000003">
    <property type="entry name" value="Serine protease 16"/>
    <property type="match status" value="1"/>
</dbReference>
<dbReference type="GO" id="GO:0008239">
    <property type="term" value="F:dipeptidyl-peptidase activity"/>
    <property type="evidence" value="ECO:0007669"/>
    <property type="project" value="TreeGrafter"/>
</dbReference>
<keyword evidence="5" id="KW-0325">Glycoprotein</keyword>
<dbReference type="PANTHER" id="PTHR11010">
    <property type="entry name" value="PROTEASE S28 PRO-X CARBOXYPEPTIDASE-RELATED"/>
    <property type="match status" value="1"/>
</dbReference>
<dbReference type="InterPro" id="IPR029058">
    <property type="entry name" value="AB_hydrolase_fold"/>
</dbReference>
<dbReference type="AlphaFoldDB" id="A0A8B8A5J4"/>
<keyword evidence="3 6" id="KW-0732">Signal</keyword>
<keyword evidence="2 8" id="KW-0645">Protease</keyword>
<proteinExistence type="inferred from homology"/>
<evidence type="ECO:0000256" key="5">
    <source>
        <dbReference type="ARBA" id="ARBA00023180"/>
    </source>
</evidence>
<gene>
    <name evidence="8" type="primary">LOC111099446</name>
</gene>
<comment type="similarity">
    <text evidence="1">Belongs to the peptidase S28 family.</text>
</comment>